<protein>
    <submittedName>
        <fullName evidence="3">ComF family protein</fullName>
    </submittedName>
</protein>
<evidence type="ECO:0000259" key="2">
    <source>
        <dbReference type="Pfam" id="PF18912"/>
    </source>
</evidence>
<proteinExistence type="inferred from homology"/>
<dbReference type="CDD" id="cd06223">
    <property type="entry name" value="PRTases_typeI"/>
    <property type="match status" value="1"/>
</dbReference>
<reference evidence="3" key="1">
    <citation type="submission" date="2020-04" db="EMBL/GenBank/DDBJ databases">
        <title>Deep metagenomics examines the oral microbiome during advanced dental caries in children, revealing novel taxa and co-occurrences with host molecules.</title>
        <authorList>
            <person name="Baker J.L."/>
            <person name="Morton J.T."/>
            <person name="Dinis M."/>
            <person name="Alvarez R."/>
            <person name="Tran N.C."/>
            <person name="Knight R."/>
            <person name="Edlund A."/>
        </authorList>
    </citation>
    <scope>NUCLEOTIDE SEQUENCE</scope>
    <source>
        <strain evidence="3">JCVI_24_bin.2</strain>
    </source>
</reference>
<dbReference type="Gene3D" id="3.40.50.2020">
    <property type="match status" value="1"/>
</dbReference>
<sequence length="240" mass="27367">MDFKERWKEGILNALFPPRCILCDEVLEEKGYICSLCKEKELFMEEPSCKNCGRSILRQEESLCGNCERHHFSFSGGMMLYQLTEEIEGAITELKYHGRKDKGLFFGMRAGERFQEKLKDLGIQGIVPVPIHKERRRKRGYNQAEIIGKGLEKQTGIPLYSDVLKRNKKTKALKDCSPAERLQNLFSAMDCEELSEELKRILLVDDIFTTGATMEACSRKLLDAGAEEVYILAIAGRAES</sequence>
<organism evidence="3 4">
    <name type="scientific">Oribacterium parvum</name>
    <dbReference type="NCBI Taxonomy" id="1501329"/>
    <lineage>
        <taxon>Bacteria</taxon>
        <taxon>Bacillati</taxon>
        <taxon>Bacillota</taxon>
        <taxon>Clostridia</taxon>
        <taxon>Lachnospirales</taxon>
        <taxon>Lachnospiraceae</taxon>
        <taxon>Oribacterium</taxon>
    </lineage>
</organism>
<name>A0A930DL65_9FIRM</name>
<dbReference type="InterPro" id="IPR044005">
    <property type="entry name" value="DZR_2"/>
</dbReference>
<evidence type="ECO:0000313" key="3">
    <source>
        <dbReference type="EMBL" id="MBF1282908.1"/>
    </source>
</evidence>
<dbReference type="InterPro" id="IPR000836">
    <property type="entry name" value="PRTase_dom"/>
</dbReference>
<accession>A0A930DL65</accession>
<evidence type="ECO:0000313" key="4">
    <source>
        <dbReference type="Proteomes" id="UP000709351"/>
    </source>
</evidence>
<comment type="caution">
    <text evidence="3">The sequence shown here is derived from an EMBL/GenBank/DDBJ whole genome shotgun (WGS) entry which is preliminary data.</text>
</comment>
<dbReference type="SUPFAM" id="SSF53271">
    <property type="entry name" value="PRTase-like"/>
    <property type="match status" value="1"/>
</dbReference>
<dbReference type="AlphaFoldDB" id="A0A930DL65"/>
<dbReference type="PANTHER" id="PTHR47505:SF1">
    <property type="entry name" value="DNA UTILIZATION PROTEIN YHGH"/>
    <property type="match status" value="1"/>
</dbReference>
<gene>
    <name evidence="3" type="ORF">HXM93_00025</name>
</gene>
<dbReference type="Pfam" id="PF18912">
    <property type="entry name" value="DZR_2"/>
    <property type="match status" value="1"/>
</dbReference>
<dbReference type="EMBL" id="JABZRD010000001">
    <property type="protein sequence ID" value="MBF1282908.1"/>
    <property type="molecule type" value="Genomic_DNA"/>
</dbReference>
<comment type="similarity">
    <text evidence="1">Belongs to the ComF/GntX family.</text>
</comment>
<dbReference type="Proteomes" id="UP000709351">
    <property type="component" value="Unassembled WGS sequence"/>
</dbReference>
<feature type="domain" description="Double zinc ribbon" evidence="2">
    <location>
        <begin position="11"/>
        <end position="67"/>
    </location>
</feature>
<evidence type="ECO:0000256" key="1">
    <source>
        <dbReference type="ARBA" id="ARBA00008007"/>
    </source>
</evidence>
<dbReference type="InterPro" id="IPR029057">
    <property type="entry name" value="PRTase-like"/>
</dbReference>
<dbReference type="InterPro" id="IPR051910">
    <property type="entry name" value="ComF/GntX_DNA_util-trans"/>
</dbReference>
<dbReference type="PANTHER" id="PTHR47505">
    <property type="entry name" value="DNA UTILIZATION PROTEIN YHGH"/>
    <property type="match status" value="1"/>
</dbReference>